<dbReference type="GeneTree" id="ENSGT00640000091672"/>
<organism evidence="2 3">
    <name type="scientific">Urocitellus parryii</name>
    <name type="common">Arctic ground squirrel</name>
    <name type="synonym">Spermophilus parryii</name>
    <dbReference type="NCBI Taxonomy" id="9999"/>
    <lineage>
        <taxon>Eukaryota</taxon>
        <taxon>Metazoa</taxon>
        <taxon>Chordata</taxon>
        <taxon>Craniata</taxon>
        <taxon>Vertebrata</taxon>
        <taxon>Euteleostomi</taxon>
        <taxon>Mammalia</taxon>
        <taxon>Eutheria</taxon>
        <taxon>Euarchontoglires</taxon>
        <taxon>Glires</taxon>
        <taxon>Rodentia</taxon>
        <taxon>Sciuromorpha</taxon>
        <taxon>Sciuridae</taxon>
        <taxon>Xerinae</taxon>
        <taxon>Marmotini</taxon>
        <taxon>Urocitellus</taxon>
    </lineage>
</organism>
<feature type="compositionally biased region" description="Basic and acidic residues" evidence="1">
    <location>
        <begin position="43"/>
        <end position="56"/>
    </location>
</feature>
<feature type="region of interest" description="Disordered" evidence="1">
    <location>
        <begin position="156"/>
        <end position="184"/>
    </location>
</feature>
<evidence type="ECO:0000313" key="3">
    <source>
        <dbReference type="Proteomes" id="UP000694417"/>
    </source>
</evidence>
<reference evidence="2" key="1">
    <citation type="submission" date="2025-08" db="UniProtKB">
        <authorList>
            <consortium name="Ensembl"/>
        </authorList>
    </citation>
    <scope>IDENTIFICATION</scope>
</reference>
<accession>A0A8D2HT88</accession>
<gene>
    <name evidence="2" type="primary">C5orf47</name>
</gene>
<reference evidence="2" key="2">
    <citation type="submission" date="2025-09" db="UniProtKB">
        <authorList>
            <consortium name="Ensembl"/>
        </authorList>
    </citation>
    <scope>IDENTIFICATION</scope>
</reference>
<dbReference type="AlphaFoldDB" id="A0A8D2HT88"/>
<keyword evidence="3" id="KW-1185">Reference proteome</keyword>
<dbReference type="PANTHER" id="PTHR38655">
    <property type="entry name" value="SIMILAR TO RIKEN CDNA 4930524B15"/>
    <property type="match status" value="1"/>
</dbReference>
<feature type="region of interest" description="Disordered" evidence="1">
    <location>
        <begin position="34"/>
        <end position="100"/>
    </location>
</feature>
<name>A0A8D2HT88_UROPR</name>
<protein>
    <submittedName>
        <fullName evidence="2">Chromosome 5 open reading frame 47</fullName>
    </submittedName>
</protein>
<dbReference type="Ensembl" id="ENSUPAT00010021581.1">
    <property type="protein sequence ID" value="ENSUPAP00010018955.1"/>
    <property type="gene ID" value="ENSUPAG00010015012.1"/>
</dbReference>
<dbReference type="Pfam" id="PF15730">
    <property type="entry name" value="DUF4680"/>
    <property type="match status" value="1"/>
</dbReference>
<dbReference type="PANTHER" id="PTHR38655:SF1">
    <property type="entry name" value="SIMILAR TO RIKEN CDNA 4930524B15"/>
    <property type="match status" value="1"/>
</dbReference>
<evidence type="ECO:0000313" key="2">
    <source>
        <dbReference type="Ensembl" id="ENSUPAP00010018955.1"/>
    </source>
</evidence>
<proteinExistence type="predicted"/>
<dbReference type="InterPro" id="IPR031464">
    <property type="entry name" value="DUF4680"/>
</dbReference>
<dbReference type="Proteomes" id="UP000694417">
    <property type="component" value="Unplaced"/>
</dbReference>
<sequence>MAPAGRGERRAPARFVYVTRFGSHQCGCVLQLGGPRASGRGWSRPETRGGPKEPREAAAGSLSGGELPAGLGRRVPAGRAGSSRLRASNAPGRHGPAGGVIQKDAAKKFDFPIQGNEASKIMKKVSVWNSVYKVISRMLEENEKYRLRLKCQKLSSESKVSERSTMESAGGQGTVLIESEGHGQ</sequence>
<evidence type="ECO:0000256" key="1">
    <source>
        <dbReference type="SAM" id="MobiDB-lite"/>
    </source>
</evidence>